<dbReference type="PANTHER" id="PTHR24035">
    <property type="entry name" value="MULTIPLE EPIDERMAL GROWTH FACTOR-LIKE DOMAINS PROTEIN"/>
    <property type="match status" value="1"/>
</dbReference>
<dbReference type="Proteomes" id="UP000230750">
    <property type="component" value="Unassembled WGS sequence"/>
</dbReference>
<organism evidence="4 5">
    <name type="scientific">Stichopus japonicus</name>
    <name type="common">Sea cucumber</name>
    <dbReference type="NCBI Taxonomy" id="307972"/>
    <lineage>
        <taxon>Eukaryota</taxon>
        <taxon>Metazoa</taxon>
        <taxon>Echinodermata</taxon>
        <taxon>Eleutherozoa</taxon>
        <taxon>Echinozoa</taxon>
        <taxon>Holothuroidea</taxon>
        <taxon>Aspidochirotacea</taxon>
        <taxon>Aspidochirotida</taxon>
        <taxon>Stichopodidae</taxon>
        <taxon>Apostichopus</taxon>
    </lineage>
</organism>
<dbReference type="SMART" id="SM00181">
    <property type="entry name" value="EGF"/>
    <property type="match status" value="3"/>
</dbReference>
<reference evidence="4 5" key="1">
    <citation type="journal article" date="2017" name="PLoS Biol.">
        <title>The sea cucumber genome provides insights into morphological evolution and visceral regeneration.</title>
        <authorList>
            <person name="Zhang X."/>
            <person name="Sun L."/>
            <person name="Yuan J."/>
            <person name="Sun Y."/>
            <person name="Gao Y."/>
            <person name="Zhang L."/>
            <person name="Li S."/>
            <person name="Dai H."/>
            <person name="Hamel J.F."/>
            <person name="Liu C."/>
            <person name="Yu Y."/>
            <person name="Liu S."/>
            <person name="Lin W."/>
            <person name="Guo K."/>
            <person name="Jin S."/>
            <person name="Xu P."/>
            <person name="Storey K.B."/>
            <person name="Huan P."/>
            <person name="Zhang T."/>
            <person name="Zhou Y."/>
            <person name="Zhang J."/>
            <person name="Lin C."/>
            <person name="Li X."/>
            <person name="Xing L."/>
            <person name="Huo D."/>
            <person name="Sun M."/>
            <person name="Wang L."/>
            <person name="Mercier A."/>
            <person name="Li F."/>
            <person name="Yang H."/>
            <person name="Xiang J."/>
        </authorList>
    </citation>
    <scope>NUCLEOTIDE SEQUENCE [LARGE SCALE GENOMIC DNA]</scope>
    <source>
        <strain evidence="4">Shaxun</strain>
        <tissue evidence="4">Muscle</tissue>
    </source>
</reference>
<keyword evidence="2" id="KW-0245">EGF-like domain</keyword>
<dbReference type="Gene3D" id="2.60.40.10">
    <property type="entry name" value="Immunoglobulins"/>
    <property type="match status" value="1"/>
</dbReference>
<comment type="caution">
    <text evidence="4">The sequence shown here is derived from an EMBL/GenBank/DDBJ whole genome shotgun (WGS) entry which is preliminary data.</text>
</comment>
<dbReference type="PROSITE" id="PS00022">
    <property type="entry name" value="EGF_1"/>
    <property type="match status" value="3"/>
</dbReference>
<evidence type="ECO:0000256" key="2">
    <source>
        <dbReference type="PROSITE-ProRule" id="PRU00076"/>
    </source>
</evidence>
<accession>A0A2G8KSS7</accession>
<keyword evidence="4" id="KW-0675">Receptor</keyword>
<proteinExistence type="predicted"/>
<dbReference type="Pfam" id="PF07974">
    <property type="entry name" value="EGF_2"/>
    <property type="match status" value="1"/>
</dbReference>
<evidence type="ECO:0000313" key="4">
    <source>
        <dbReference type="EMBL" id="PIK51061.1"/>
    </source>
</evidence>
<dbReference type="OrthoDB" id="10065167at2759"/>
<evidence type="ECO:0000256" key="1">
    <source>
        <dbReference type="ARBA" id="ARBA00023157"/>
    </source>
</evidence>
<dbReference type="FunFam" id="2.170.300.10:FF:000003">
    <property type="entry name" value="tyrosine-protein kinase receptor Tie-1 isoform X1"/>
    <property type="match status" value="1"/>
</dbReference>
<feature type="disulfide bond" evidence="2">
    <location>
        <begin position="109"/>
        <end position="118"/>
    </location>
</feature>
<gene>
    <name evidence="4" type="ORF">BSL78_12054</name>
</gene>
<keyword evidence="1 2" id="KW-1015">Disulfide bond</keyword>
<dbReference type="Gene3D" id="2.170.300.10">
    <property type="entry name" value="Tie2 ligand-binding domain superfamily"/>
    <property type="match status" value="1"/>
</dbReference>
<dbReference type="EMBL" id="MRZV01000392">
    <property type="protein sequence ID" value="PIK51061.1"/>
    <property type="molecule type" value="Genomic_DNA"/>
</dbReference>
<keyword evidence="4" id="KW-0418">Kinase</keyword>
<evidence type="ECO:0000259" key="3">
    <source>
        <dbReference type="PROSITE" id="PS50026"/>
    </source>
</evidence>
<keyword evidence="4" id="KW-0808">Transferase</keyword>
<comment type="caution">
    <text evidence="2">Lacks conserved residue(s) required for the propagation of feature annotation.</text>
</comment>
<sequence>MTVSIGDYVQILMTFNRDFGEAIWTKDDANLTQTNTFDYRTIYVIGSASKSDAGIYYAYFEQHPNLGGFTRLIVRDCPAGYWGPPGCSESCLDCLHNGVCDADTGRCICPPGFMGYRCQEACGSNVYGPECDHSCQADSCRSMQFCLPDPYGCSCATGWTGPTCEVECPLGLYGANCNETCRCRNGGSCERHVGCICPDEWIGEFCQRPKFYFQSNQTRVRLFDDPEIGLACGCDYEVEDCPLQDMHIEVSLFTFIINI</sequence>
<dbReference type="PROSITE" id="PS50026">
    <property type="entry name" value="EGF_3"/>
    <property type="match status" value="1"/>
</dbReference>
<dbReference type="AlphaFoldDB" id="A0A2G8KSS7"/>
<name>A0A2G8KSS7_STIJA</name>
<keyword evidence="5" id="KW-1185">Reference proteome</keyword>
<dbReference type="GO" id="GO:0016301">
    <property type="term" value="F:kinase activity"/>
    <property type="evidence" value="ECO:0007669"/>
    <property type="project" value="UniProtKB-KW"/>
</dbReference>
<dbReference type="STRING" id="307972.A0A2G8KSS7"/>
<dbReference type="InterPro" id="IPR013783">
    <property type="entry name" value="Ig-like_fold"/>
</dbReference>
<dbReference type="InterPro" id="IPR052108">
    <property type="entry name" value="MEGF/SIB"/>
</dbReference>
<dbReference type="PANTHER" id="PTHR24035:SF109">
    <property type="entry name" value="PROTEIN DRAPER"/>
    <property type="match status" value="1"/>
</dbReference>
<protein>
    <submittedName>
        <fullName evidence="4">Putative tie-like receptor tyrosine kinase</fullName>
    </submittedName>
</protein>
<dbReference type="InterPro" id="IPR000742">
    <property type="entry name" value="EGF"/>
</dbReference>
<dbReference type="InterPro" id="IPR013111">
    <property type="entry name" value="EGF_extracell"/>
</dbReference>
<evidence type="ECO:0000313" key="5">
    <source>
        <dbReference type="Proteomes" id="UP000230750"/>
    </source>
</evidence>
<feature type="domain" description="EGF-like" evidence="3">
    <location>
        <begin position="88"/>
        <end position="119"/>
    </location>
</feature>